<dbReference type="AlphaFoldDB" id="A0A016T9L1"/>
<comment type="caution">
    <text evidence="1">The sequence shown here is derived from an EMBL/GenBank/DDBJ whole genome shotgun (WGS) entry which is preliminary data.</text>
</comment>
<dbReference type="Proteomes" id="UP000024635">
    <property type="component" value="Unassembled WGS sequence"/>
</dbReference>
<gene>
    <name evidence="1" type="primary">Acey_s0123.g1135</name>
    <name evidence="1" type="ORF">Y032_0123g1135</name>
</gene>
<sequence length="115" mass="13315">MKSWKYFQWKAFLNIQWLRSEMSGRRTAHPVSISLSLPAYHSQPSPQAINDVSDLLDVIKQREDERCAGQALRVEATVHTYFPVGILTQISIKDDFFRIQKAAELLRSQLRAQQL</sequence>
<evidence type="ECO:0000313" key="2">
    <source>
        <dbReference type="Proteomes" id="UP000024635"/>
    </source>
</evidence>
<evidence type="ECO:0000313" key="1">
    <source>
        <dbReference type="EMBL" id="EYB99309.1"/>
    </source>
</evidence>
<organism evidence="1 2">
    <name type="scientific">Ancylostoma ceylanicum</name>
    <dbReference type="NCBI Taxonomy" id="53326"/>
    <lineage>
        <taxon>Eukaryota</taxon>
        <taxon>Metazoa</taxon>
        <taxon>Ecdysozoa</taxon>
        <taxon>Nematoda</taxon>
        <taxon>Chromadorea</taxon>
        <taxon>Rhabditida</taxon>
        <taxon>Rhabditina</taxon>
        <taxon>Rhabditomorpha</taxon>
        <taxon>Strongyloidea</taxon>
        <taxon>Ancylostomatidae</taxon>
        <taxon>Ancylostomatinae</taxon>
        <taxon>Ancylostoma</taxon>
    </lineage>
</organism>
<name>A0A016T9L1_9BILA</name>
<accession>A0A016T9L1</accession>
<proteinExistence type="predicted"/>
<keyword evidence="2" id="KW-1185">Reference proteome</keyword>
<reference evidence="2" key="1">
    <citation type="journal article" date="2015" name="Nat. Genet.">
        <title>The genome and transcriptome of the zoonotic hookworm Ancylostoma ceylanicum identify infection-specific gene families.</title>
        <authorList>
            <person name="Schwarz E.M."/>
            <person name="Hu Y."/>
            <person name="Antoshechkin I."/>
            <person name="Miller M.M."/>
            <person name="Sternberg P.W."/>
            <person name="Aroian R.V."/>
        </authorList>
    </citation>
    <scope>NUCLEOTIDE SEQUENCE</scope>
    <source>
        <strain evidence="2">HY135</strain>
    </source>
</reference>
<dbReference type="EMBL" id="JARK01001459">
    <property type="protein sequence ID" value="EYB99309.1"/>
    <property type="molecule type" value="Genomic_DNA"/>
</dbReference>
<protein>
    <submittedName>
        <fullName evidence="1">Uncharacterized protein</fullName>
    </submittedName>
</protein>